<dbReference type="Proteomes" id="UP000265962">
    <property type="component" value="Unassembled WGS sequence"/>
</dbReference>
<evidence type="ECO:0000259" key="4">
    <source>
        <dbReference type="Pfam" id="PF00535"/>
    </source>
</evidence>
<gene>
    <name evidence="5" type="ORF">PROPJV5_2114</name>
</gene>
<evidence type="ECO:0000313" key="5">
    <source>
        <dbReference type="EMBL" id="SPF69153.1"/>
    </source>
</evidence>
<dbReference type="PANTHER" id="PTHR43685">
    <property type="entry name" value="GLYCOSYLTRANSFERASE"/>
    <property type="match status" value="1"/>
</dbReference>
<feature type="domain" description="Glycosyltransferase 2-like" evidence="4">
    <location>
        <begin position="5"/>
        <end position="115"/>
    </location>
</feature>
<dbReference type="PANTHER" id="PTHR43685:SF5">
    <property type="entry name" value="GLYCOSYLTRANSFERASE EPSE-RELATED"/>
    <property type="match status" value="1"/>
</dbReference>
<dbReference type="InterPro" id="IPR001173">
    <property type="entry name" value="Glyco_trans_2-like"/>
</dbReference>
<dbReference type="RefSeq" id="WP_119716263.1">
    <property type="nucleotide sequence ID" value="NZ_OMOH01000009.1"/>
</dbReference>
<dbReference type="OrthoDB" id="7665907at2"/>
<dbReference type="AlphaFoldDB" id="A0A375I6V8"/>
<dbReference type="InterPro" id="IPR029044">
    <property type="entry name" value="Nucleotide-diphossugar_trans"/>
</dbReference>
<dbReference type="Pfam" id="PF00535">
    <property type="entry name" value="Glycos_transf_2"/>
    <property type="match status" value="1"/>
</dbReference>
<evidence type="ECO:0000313" key="6">
    <source>
        <dbReference type="Proteomes" id="UP000265962"/>
    </source>
</evidence>
<comment type="similarity">
    <text evidence="1">Belongs to the glycosyltransferase 2 family.</text>
</comment>
<evidence type="ECO:0000256" key="1">
    <source>
        <dbReference type="ARBA" id="ARBA00006739"/>
    </source>
</evidence>
<proteinExistence type="inferred from homology"/>
<name>A0A375I6V8_9ACTN</name>
<dbReference type="InterPro" id="IPR050834">
    <property type="entry name" value="Glycosyltransf_2"/>
</dbReference>
<evidence type="ECO:0000256" key="2">
    <source>
        <dbReference type="ARBA" id="ARBA00022676"/>
    </source>
</evidence>
<keyword evidence="3 5" id="KW-0808">Transferase</keyword>
<sequence length="292" mass="32144">MTAFSVLLPVYAGDDPAFFTRALRSVSIDQSLKPDEIVIVRDGEVSDEIEAILDAAIDGSAVGGVPVTVVRIGHNRGLADALVEGLKACRYEIVARADADDISLPHRFATQIPVIVGDGGEPLDLLGAAIQEFETEAGPRGVVRVLPTTPEKITEMARFRDPFNHPTVVYRKAAVARAGGYRRLAKMEDYWLFVRMLQTGSRVANLAEPLVLYRVGAGAYQRRGGEEMLRSEIELQRAFMTSGFVTRRQGLRNIVVRGGYRLVPTWARKPAYRIMVRHGRGRVQTKGRPASC</sequence>
<protein>
    <submittedName>
        <fullName evidence="5">Glycosyl transferase family 2</fullName>
    </submittedName>
</protein>
<keyword evidence="6" id="KW-1185">Reference proteome</keyword>
<keyword evidence="2" id="KW-0328">Glycosyltransferase</keyword>
<reference evidence="6" key="1">
    <citation type="submission" date="2018-02" db="EMBL/GenBank/DDBJ databases">
        <authorList>
            <person name="Hornung B."/>
        </authorList>
    </citation>
    <scope>NUCLEOTIDE SEQUENCE [LARGE SCALE GENOMIC DNA]</scope>
</reference>
<organism evidence="5 6">
    <name type="scientific">Propionibacterium ruminifibrarum</name>
    <dbReference type="NCBI Taxonomy" id="1962131"/>
    <lineage>
        <taxon>Bacteria</taxon>
        <taxon>Bacillati</taxon>
        <taxon>Actinomycetota</taxon>
        <taxon>Actinomycetes</taxon>
        <taxon>Propionibacteriales</taxon>
        <taxon>Propionibacteriaceae</taxon>
        <taxon>Propionibacterium</taxon>
    </lineage>
</organism>
<evidence type="ECO:0000256" key="3">
    <source>
        <dbReference type="ARBA" id="ARBA00022679"/>
    </source>
</evidence>
<dbReference type="Gene3D" id="3.90.550.10">
    <property type="entry name" value="Spore Coat Polysaccharide Biosynthesis Protein SpsA, Chain A"/>
    <property type="match status" value="1"/>
</dbReference>
<dbReference type="SUPFAM" id="SSF53448">
    <property type="entry name" value="Nucleotide-diphospho-sugar transferases"/>
    <property type="match status" value="1"/>
</dbReference>
<dbReference type="EMBL" id="OMOH01000009">
    <property type="protein sequence ID" value="SPF69153.1"/>
    <property type="molecule type" value="Genomic_DNA"/>
</dbReference>
<dbReference type="GO" id="GO:0016757">
    <property type="term" value="F:glycosyltransferase activity"/>
    <property type="evidence" value="ECO:0007669"/>
    <property type="project" value="UniProtKB-KW"/>
</dbReference>
<accession>A0A375I6V8</accession>